<feature type="region of interest" description="Disordered" evidence="1">
    <location>
        <begin position="226"/>
        <end position="251"/>
    </location>
</feature>
<accession>A0AA90H7Y6</accession>
<organism evidence="2">
    <name type="scientific">Streptantibioticus silvisoli</name>
    <dbReference type="NCBI Taxonomy" id="2705255"/>
    <lineage>
        <taxon>Bacteria</taxon>
        <taxon>Bacillati</taxon>
        <taxon>Actinomycetota</taxon>
        <taxon>Actinomycetes</taxon>
        <taxon>Kitasatosporales</taxon>
        <taxon>Streptomycetaceae</taxon>
        <taxon>Streptantibioticus</taxon>
    </lineage>
</organism>
<evidence type="ECO:0000313" key="2">
    <source>
        <dbReference type="EMBL" id="MDI5972886.1"/>
    </source>
</evidence>
<evidence type="ECO:0008006" key="3">
    <source>
        <dbReference type="Google" id="ProtNLM"/>
    </source>
</evidence>
<proteinExistence type="predicted"/>
<feature type="compositionally biased region" description="Gly residues" evidence="1">
    <location>
        <begin position="340"/>
        <end position="352"/>
    </location>
</feature>
<protein>
    <recommendedName>
        <fullName evidence="3">WXG100 family type VII secretion target</fullName>
    </recommendedName>
</protein>
<reference evidence="2" key="1">
    <citation type="submission" date="2023-05" db="EMBL/GenBank/DDBJ databases">
        <title>Streptantibioticus silvisoli sp. nov., acidotolerant actinomycetes 1 from pine litter.</title>
        <authorList>
            <person name="Swiecimska M."/>
            <person name="Golinska P."/>
            <person name="Sangal V."/>
            <person name="Wachnowicz B."/>
            <person name="Goodfellow M."/>
        </authorList>
    </citation>
    <scope>NUCLEOTIDE SEQUENCE</scope>
    <source>
        <strain evidence="2">SL13</strain>
    </source>
</reference>
<dbReference type="EMBL" id="JABXJJ020000038">
    <property type="protein sequence ID" value="MDI5972886.1"/>
    <property type="molecule type" value="Genomic_DNA"/>
</dbReference>
<feature type="compositionally biased region" description="Gly residues" evidence="1">
    <location>
        <begin position="322"/>
        <end position="333"/>
    </location>
</feature>
<feature type="region of interest" description="Disordered" evidence="1">
    <location>
        <begin position="274"/>
        <end position="473"/>
    </location>
</feature>
<dbReference type="RefSeq" id="WP_271315950.1">
    <property type="nucleotide sequence ID" value="NZ_JABXJJ020000038.1"/>
</dbReference>
<gene>
    <name evidence="2" type="ORF">POF50_026670</name>
</gene>
<name>A0AA90H7Y6_9ACTN</name>
<dbReference type="AlphaFoldDB" id="A0AA90H7Y6"/>
<sequence length="489" mass="48374">MRADETGGGAPSVCGPSTDFESLSHREMLAMLVGVNQQQVTTVATHLTTAGTAIQEIAADLNTHMSNLDWQSTAGDAFRAWGHKVASATYTLADYATTAGTQMSNAGSVLHEVSNSMPAIPEGAVTTAATYRQHKGVYGPFGDAAEGAHAAPGATTPTTGQYNAAVAEMSAAQTKAADNMIKLGSAYSAATETMGGQQEPEFPPLPEAILPPDPGEVDSHSVYYTPGGAAPGGRYTPPAGGEPPAEQYEATGGKAPGTGTGTGTIHVDGIGDGRPGGGTHVAEPPATLGTPHGPGGTVLVPPPATVIPGEPGTEPLYSGGPSRSGGRGSGAVGPGDDEGGLFGGSSGGGIGGRSALRTVMGEGIEGGTLVEPPGGGVGGSPLRFSAGTVVGDDPASTTPGMSEGIRAGAGSPFGRPSQEASYERSGGSGFGEPGAGGTGQGGSRMGGLPLSGGRRDDRARRGGSRPDYLVEEEETWASGDIDIVPSVLE</sequence>
<feature type="compositionally biased region" description="Gly residues" evidence="1">
    <location>
        <begin position="426"/>
        <end position="445"/>
    </location>
</feature>
<evidence type="ECO:0000256" key="1">
    <source>
        <dbReference type="SAM" id="MobiDB-lite"/>
    </source>
</evidence>
<comment type="caution">
    <text evidence="2">The sequence shown here is derived from an EMBL/GenBank/DDBJ whole genome shotgun (WGS) entry which is preliminary data.</text>
</comment>